<dbReference type="Pfam" id="PF09414">
    <property type="entry name" value="RNA_ligase"/>
    <property type="match status" value="1"/>
</dbReference>
<evidence type="ECO:0000256" key="3">
    <source>
        <dbReference type="PROSITE-ProRule" id="PRU00209"/>
    </source>
</evidence>
<dbReference type="Proteomes" id="UP000320055">
    <property type="component" value="Unassembled WGS sequence"/>
</dbReference>
<accession>A0A563W354</accession>
<keyword evidence="6" id="KW-1185">Reference proteome</keyword>
<dbReference type="EMBL" id="CAACVJ010000655">
    <property type="protein sequence ID" value="VEP18080.1"/>
    <property type="molecule type" value="Genomic_DNA"/>
</dbReference>
<reference evidence="5 6" key="1">
    <citation type="submission" date="2019-01" db="EMBL/GenBank/DDBJ databases">
        <authorList>
            <person name="Brito A."/>
        </authorList>
    </citation>
    <scope>NUCLEOTIDE SEQUENCE [LARGE SCALE GENOMIC DNA]</scope>
    <source>
        <strain evidence="5">1</strain>
    </source>
</reference>
<name>A0A563W354_9CYAN</name>
<dbReference type="PROSITE" id="PS50886">
    <property type="entry name" value="TRBD"/>
    <property type="match status" value="1"/>
</dbReference>
<protein>
    <submittedName>
        <fullName evidence="5">T-RNA-binding domain-containing protein</fullName>
    </submittedName>
</protein>
<keyword evidence="2 3" id="KW-0694">RNA-binding</keyword>
<evidence type="ECO:0000313" key="5">
    <source>
        <dbReference type="EMBL" id="VEP18080.1"/>
    </source>
</evidence>
<dbReference type="Pfam" id="PF01588">
    <property type="entry name" value="tRNA_bind"/>
    <property type="match status" value="1"/>
</dbReference>
<dbReference type="Gene3D" id="3.30.470.30">
    <property type="entry name" value="DNA ligase/mRNA capping enzyme"/>
    <property type="match status" value="1"/>
</dbReference>
<evidence type="ECO:0000313" key="6">
    <source>
        <dbReference type="Proteomes" id="UP000320055"/>
    </source>
</evidence>
<dbReference type="InterPro" id="IPR012340">
    <property type="entry name" value="NA-bd_OB-fold"/>
</dbReference>
<dbReference type="Gene3D" id="2.40.50.140">
    <property type="entry name" value="Nucleic acid-binding proteins"/>
    <property type="match status" value="1"/>
</dbReference>
<dbReference type="SUPFAM" id="SSF56091">
    <property type="entry name" value="DNA ligase/mRNA capping enzyme, catalytic domain"/>
    <property type="match status" value="1"/>
</dbReference>
<sequence length="434" mass="48304">MWDMNVIAMRVSDAKLHPNADALRVYTMEAPNHNAVQIVANLENIYQEGDIVAVALSGSVLKDGTKIKPCKLRGITSHGMALGVVDVNLGSDLSEVYCQQELVNTGEKLAFQKWTSIELLHNVRSNLAILGDAVKITYRAKIKLHGTNAGVQITTEGKVAAQKKSQIITSLSDNAGFVAWVESNVEYFSALKTTENITIFGEWCGNNIQKGVAISQLSKKIFAVFAVQLGDDIITPKKLEIRPEYITQMLPKHENIYVLSFYGEPITLNFGNKEQLKAAAETINNMVEAVEKSDPWVKATFGIEGVGEGLVMYPDTDRIVERANYTEYMFKAKGIEHQVVKAKKAVSIAPEKANNITEFVQLFVTEARLQQAVTEACDGQYDIKRIGNFMKWFALDVRKESVAELETAGLTWKEVNKPLMNDAREWYKTKVATF</sequence>
<evidence type="ECO:0000256" key="1">
    <source>
        <dbReference type="ARBA" id="ARBA00022555"/>
    </source>
</evidence>
<dbReference type="SUPFAM" id="SSF50249">
    <property type="entry name" value="Nucleic acid-binding proteins"/>
    <property type="match status" value="1"/>
</dbReference>
<dbReference type="GO" id="GO:0000049">
    <property type="term" value="F:tRNA binding"/>
    <property type="evidence" value="ECO:0007669"/>
    <property type="project" value="UniProtKB-UniRule"/>
</dbReference>
<keyword evidence="1 3" id="KW-0820">tRNA-binding</keyword>
<organism evidence="5 6">
    <name type="scientific">Hyella patelloides LEGE 07179</name>
    <dbReference type="NCBI Taxonomy" id="945734"/>
    <lineage>
        <taxon>Bacteria</taxon>
        <taxon>Bacillati</taxon>
        <taxon>Cyanobacteriota</taxon>
        <taxon>Cyanophyceae</taxon>
        <taxon>Pleurocapsales</taxon>
        <taxon>Hyellaceae</taxon>
        <taxon>Hyella</taxon>
    </lineage>
</organism>
<proteinExistence type="predicted"/>
<dbReference type="InterPro" id="IPR021122">
    <property type="entry name" value="RNA_ligase_dom_REL/Rnl2"/>
</dbReference>
<feature type="domain" description="TRNA-binding" evidence="4">
    <location>
        <begin position="1"/>
        <end position="110"/>
    </location>
</feature>
<gene>
    <name evidence="5" type="ORF">H1P_6890002</name>
</gene>
<evidence type="ECO:0000256" key="2">
    <source>
        <dbReference type="ARBA" id="ARBA00022884"/>
    </source>
</evidence>
<dbReference type="InterPro" id="IPR002547">
    <property type="entry name" value="tRNA-bd_dom"/>
</dbReference>
<dbReference type="AlphaFoldDB" id="A0A563W354"/>
<evidence type="ECO:0000259" key="4">
    <source>
        <dbReference type="PROSITE" id="PS50886"/>
    </source>
</evidence>